<accession>A0A2M8KS68</accession>
<feature type="transmembrane region" description="Helical" evidence="1">
    <location>
        <begin position="120"/>
        <end position="141"/>
    </location>
</feature>
<dbReference type="GO" id="GO:0005886">
    <property type="term" value="C:plasma membrane"/>
    <property type="evidence" value="ECO:0007669"/>
    <property type="project" value="InterPro"/>
</dbReference>
<evidence type="ECO:0008006" key="4">
    <source>
        <dbReference type="Google" id="ProtNLM"/>
    </source>
</evidence>
<feature type="transmembrane region" description="Helical" evidence="1">
    <location>
        <begin position="147"/>
        <end position="165"/>
    </location>
</feature>
<sequence>MNQFLTIFPKSFPLLNTFGYGFLLAISFVVSLFFLWKELRRSSFKEERIVDMLFLSLCAGLALGRLTFFFTENPAFALNPLNFFIVYIFPGFSLFGTLFGFFLCLYLLTKKYKESFIEVIHLFFVPFFTFFTVYSFLNLLYRPLWQEFARLLLFAVVLFFLPYIRQKEQLNKLTRRCIIMLLMALFSAIEFFTSLSFGPGLRIAVVSIEIWFFLIVLILSSVKLVLCFVKKKQ</sequence>
<dbReference type="Proteomes" id="UP000229554">
    <property type="component" value="Unassembled WGS sequence"/>
</dbReference>
<evidence type="ECO:0000313" key="2">
    <source>
        <dbReference type="EMBL" id="PJE62765.1"/>
    </source>
</evidence>
<comment type="caution">
    <text evidence="2">The sequence shown here is derived from an EMBL/GenBank/DDBJ whole genome shotgun (WGS) entry which is preliminary data.</text>
</comment>
<dbReference type="Pfam" id="PF01790">
    <property type="entry name" value="LGT"/>
    <property type="match status" value="1"/>
</dbReference>
<organism evidence="2 3">
    <name type="scientific">Candidatus Roizmanbacteria bacterium CG10_big_fil_rev_8_21_14_0_10_39_6</name>
    <dbReference type="NCBI Taxonomy" id="1974853"/>
    <lineage>
        <taxon>Bacteria</taxon>
        <taxon>Candidatus Roizmaniibacteriota</taxon>
    </lineage>
</organism>
<dbReference type="AlphaFoldDB" id="A0A2M8KS68"/>
<protein>
    <recommendedName>
        <fullName evidence="4">Prolipoprotein diacylglyceryl transferase</fullName>
    </recommendedName>
</protein>
<keyword evidence="1" id="KW-0472">Membrane</keyword>
<dbReference type="GO" id="GO:0042158">
    <property type="term" value="P:lipoprotein biosynthetic process"/>
    <property type="evidence" value="ECO:0007669"/>
    <property type="project" value="InterPro"/>
</dbReference>
<keyword evidence="1" id="KW-1133">Transmembrane helix</keyword>
<reference evidence="3" key="1">
    <citation type="submission" date="2017-09" db="EMBL/GenBank/DDBJ databases">
        <title>Depth-based differentiation of microbial function through sediment-hosted aquifers and enrichment of novel symbionts in the deep terrestrial subsurface.</title>
        <authorList>
            <person name="Probst A.J."/>
            <person name="Ladd B."/>
            <person name="Jarett J.K."/>
            <person name="Geller-Mcgrath D.E."/>
            <person name="Sieber C.M.K."/>
            <person name="Emerson J.B."/>
            <person name="Anantharaman K."/>
            <person name="Thomas B.C."/>
            <person name="Malmstrom R."/>
            <person name="Stieglmeier M."/>
            <person name="Klingl A."/>
            <person name="Woyke T."/>
            <person name="Ryan C.M."/>
            <person name="Banfield J.F."/>
        </authorList>
    </citation>
    <scope>NUCLEOTIDE SEQUENCE [LARGE SCALE GENOMIC DNA]</scope>
</reference>
<gene>
    <name evidence="2" type="ORF">COU88_03225</name>
</gene>
<keyword evidence="1" id="KW-0812">Transmembrane</keyword>
<evidence type="ECO:0000256" key="1">
    <source>
        <dbReference type="SAM" id="Phobius"/>
    </source>
</evidence>
<dbReference type="InterPro" id="IPR001640">
    <property type="entry name" value="Lgt"/>
</dbReference>
<feature type="transmembrane region" description="Helical" evidence="1">
    <location>
        <begin position="177"/>
        <end position="198"/>
    </location>
</feature>
<dbReference type="GO" id="GO:0008961">
    <property type="term" value="F:phosphatidylglycerol-prolipoprotein diacylglyceryl transferase activity"/>
    <property type="evidence" value="ECO:0007669"/>
    <property type="project" value="InterPro"/>
</dbReference>
<feature type="transmembrane region" description="Helical" evidence="1">
    <location>
        <begin position="18"/>
        <end position="37"/>
    </location>
</feature>
<feature type="transmembrane region" description="Helical" evidence="1">
    <location>
        <begin position="49"/>
        <end position="71"/>
    </location>
</feature>
<proteinExistence type="predicted"/>
<feature type="transmembrane region" description="Helical" evidence="1">
    <location>
        <begin position="210"/>
        <end position="229"/>
    </location>
</feature>
<dbReference type="EMBL" id="PFED01000130">
    <property type="protein sequence ID" value="PJE62765.1"/>
    <property type="molecule type" value="Genomic_DNA"/>
</dbReference>
<feature type="transmembrane region" description="Helical" evidence="1">
    <location>
        <begin position="83"/>
        <end position="108"/>
    </location>
</feature>
<name>A0A2M8KS68_9BACT</name>
<evidence type="ECO:0000313" key="3">
    <source>
        <dbReference type="Proteomes" id="UP000229554"/>
    </source>
</evidence>